<gene>
    <name evidence="5" type="ORF">QBC40DRAFT_177879</name>
</gene>
<dbReference type="Pfam" id="PF00400">
    <property type="entry name" value="WD40"/>
    <property type="match status" value="3"/>
</dbReference>
<evidence type="ECO:0000313" key="5">
    <source>
        <dbReference type="EMBL" id="KAK4198796.1"/>
    </source>
</evidence>
<dbReference type="InterPro" id="IPR019775">
    <property type="entry name" value="WD40_repeat_CS"/>
</dbReference>
<dbReference type="InterPro" id="IPR036322">
    <property type="entry name" value="WD40_repeat_dom_sf"/>
</dbReference>
<dbReference type="GO" id="GO:0000209">
    <property type="term" value="P:protein polyubiquitination"/>
    <property type="evidence" value="ECO:0007669"/>
    <property type="project" value="TreeGrafter"/>
</dbReference>
<dbReference type="PROSITE" id="PS50294">
    <property type="entry name" value="WD_REPEATS_REGION"/>
    <property type="match status" value="3"/>
</dbReference>
<evidence type="ECO:0000256" key="3">
    <source>
        <dbReference type="ARBA" id="ARBA00022786"/>
    </source>
</evidence>
<dbReference type="InterPro" id="IPR001680">
    <property type="entry name" value="WD40_rpt"/>
</dbReference>
<evidence type="ECO:0000313" key="6">
    <source>
        <dbReference type="Proteomes" id="UP001303160"/>
    </source>
</evidence>
<dbReference type="SUPFAM" id="SSF50978">
    <property type="entry name" value="WD40 repeat-like"/>
    <property type="match status" value="1"/>
</dbReference>
<organism evidence="5 6">
    <name type="scientific">Triangularia verruculosa</name>
    <dbReference type="NCBI Taxonomy" id="2587418"/>
    <lineage>
        <taxon>Eukaryota</taxon>
        <taxon>Fungi</taxon>
        <taxon>Dikarya</taxon>
        <taxon>Ascomycota</taxon>
        <taxon>Pezizomycotina</taxon>
        <taxon>Sordariomycetes</taxon>
        <taxon>Sordariomycetidae</taxon>
        <taxon>Sordariales</taxon>
        <taxon>Podosporaceae</taxon>
        <taxon>Triangularia</taxon>
    </lineage>
</organism>
<reference evidence="5" key="1">
    <citation type="journal article" date="2023" name="Mol. Phylogenet. Evol.">
        <title>Genome-scale phylogeny and comparative genomics of the fungal order Sordariales.</title>
        <authorList>
            <person name="Hensen N."/>
            <person name="Bonometti L."/>
            <person name="Westerberg I."/>
            <person name="Brannstrom I.O."/>
            <person name="Guillou S."/>
            <person name="Cros-Aarteil S."/>
            <person name="Calhoun S."/>
            <person name="Haridas S."/>
            <person name="Kuo A."/>
            <person name="Mondo S."/>
            <person name="Pangilinan J."/>
            <person name="Riley R."/>
            <person name="LaButti K."/>
            <person name="Andreopoulos B."/>
            <person name="Lipzen A."/>
            <person name="Chen C."/>
            <person name="Yan M."/>
            <person name="Daum C."/>
            <person name="Ng V."/>
            <person name="Clum A."/>
            <person name="Steindorff A."/>
            <person name="Ohm R.A."/>
            <person name="Martin F."/>
            <person name="Silar P."/>
            <person name="Natvig D.O."/>
            <person name="Lalanne C."/>
            <person name="Gautier V."/>
            <person name="Ament-Velasquez S.L."/>
            <person name="Kruys A."/>
            <person name="Hutchinson M.I."/>
            <person name="Powell A.J."/>
            <person name="Barry K."/>
            <person name="Miller A.N."/>
            <person name="Grigoriev I.V."/>
            <person name="Debuchy R."/>
            <person name="Gladieux P."/>
            <person name="Hiltunen Thoren M."/>
            <person name="Johannesson H."/>
        </authorList>
    </citation>
    <scope>NUCLEOTIDE SEQUENCE</scope>
    <source>
        <strain evidence="5">CBS 315.58</strain>
    </source>
</reference>
<dbReference type="AlphaFoldDB" id="A0AAN6XFU6"/>
<comment type="caution">
    <text evidence="5">The sequence shown here is derived from an EMBL/GenBank/DDBJ whole genome shotgun (WGS) entry which is preliminary data.</text>
</comment>
<dbReference type="EMBL" id="MU863941">
    <property type="protein sequence ID" value="KAK4198796.1"/>
    <property type="molecule type" value="Genomic_DNA"/>
</dbReference>
<feature type="non-terminal residue" evidence="5">
    <location>
        <position position="1"/>
    </location>
</feature>
<keyword evidence="2" id="KW-0677">Repeat</keyword>
<feature type="repeat" description="WD" evidence="4">
    <location>
        <begin position="222"/>
        <end position="263"/>
    </location>
</feature>
<evidence type="ECO:0000256" key="4">
    <source>
        <dbReference type="PROSITE-ProRule" id="PRU00221"/>
    </source>
</evidence>
<dbReference type="PROSITE" id="PS00678">
    <property type="entry name" value="WD_REPEATS_1"/>
    <property type="match status" value="2"/>
</dbReference>
<dbReference type="Gene3D" id="2.130.10.10">
    <property type="entry name" value="YVTN repeat-like/Quinoprotein amine dehydrogenase"/>
    <property type="match status" value="2"/>
</dbReference>
<keyword evidence="6" id="KW-1185">Reference proteome</keyword>
<accession>A0AAN6XFU6</accession>
<dbReference type="InterPro" id="IPR051983">
    <property type="entry name" value="WSB_SOCS-box_domain"/>
</dbReference>
<dbReference type="InterPro" id="IPR020472">
    <property type="entry name" value="WD40_PAC1"/>
</dbReference>
<dbReference type="PROSITE" id="PS50082">
    <property type="entry name" value="WD_REPEATS_2"/>
    <property type="match status" value="3"/>
</dbReference>
<proteinExistence type="predicted"/>
<keyword evidence="1 4" id="KW-0853">WD repeat</keyword>
<protein>
    <submittedName>
        <fullName evidence="5">WD40-repeat-containing domain protein</fullName>
    </submittedName>
</protein>
<dbReference type="Proteomes" id="UP001303160">
    <property type="component" value="Unassembled WGS sequence"/>
</dbReference>
<keyword evidence="3" id="KW-0833">Ubl conjugation pathway</keyword>
<evidence type="ECO:0000256" key="2">
    <source>
        <dbReference type="ARBA" id="ARBA00022737"/>
    </source>
</evidence>
<dbReference type="CDD" id="cd00200">
    <property type="entry name" value="WD40"/>
    <property type="match status" value="1"/>
</dbReference>
<dbReference type="PANTHER" id="PTHR15622:SF2">
    <property type="entry name" value="U4_U6 SMALL NUCLEAR RIBONUCLEOPROTEIN PRP4"/>
    <property type="match status" value="1"/>
</dbReference>
<dbReference type="InterPro" id="IPR015943">
    <property type="entry name" value="WD40/YVTN_repeat-like_dom_sf"/>
</dbReference>
<evidence type="ECO:0000256" key="1">
    <source>
        <dbReference type="ARBA" id="ARBA00022574"/>
    </source>
</evidence>
<dbReference type="PANTHER" id="PTHR15622">
    <property type="entry name" value="WD40 REPEAT PROTEIN"/>
    <property type="match status" value="1"/>
</dbReference>
<sequence>VDSKVPFAVQYACRYWVYHLERSDVDPQEHRGIVEFFEARFLFWLETLALIGRLSDGIAMLQRLETGLPVAAVLYDAKRFLRSHSLIIEEAPLQAYYSALVFSPEASIIRRLYMYQRPKWIVCAPALSEDWSVHLQTLQGHASCDRAVAFSPDSRLIVSGSDDKTVRLWDAATGAERRVLQGHSSSVFAVAFSPDSRLIVSGSHGNTVRLWDAATGAERRVLQGHSSSVHAVAFSPDSRLIVSGSHDKTVRLWDAATGAERRVLPIDTVPRFLSFSSCGKHLVTDRGTLRLLYSDCRCSHHIFATRSWITDNGEKLLYLHRDYQDSFWFVSGSVVISTGQVSHALKLDLSRGRDML</sequence>
<feature type="repeat" description="WD" evidence="4">
    <location>
        <begin position="180"/>
        <end position="221"/>
    </location>
</feature>
<feature type="repeat" description="WD" evidence="4">
    <location>
        <begin position="138"/>
        <end position="179"/>
    </location>
</feature>
<dbReference type="PRINTS" id="PR00320">
    <property type="entry name" value="GPROTEINBRPT"/>
</dbReference>
<reference evidence="5" key="2">
    <citation type="submission" date="2023-05" db="EMBL/GenBank/DDBJ databases">
        <authorList>
            <consortium name="Lawrence Berkeley National Laboratory"/>
            <person name="Steindorff A."/>
            <person name="Hensen N."/>
            <person name="Bonometti L."/>
            <person name="Westerberg I."/>
            <person name="Brannstrom I.O."/>
            <person name="Guillou S."/>
            <person name="Cros-Aarteil S."/>
            <person name="Calhoun S."/>
            <person name="Haridas S."/>
            <person name="Kuo A."/>
            <person name="Mondo S."/>
            <person name="Pangilinan J."/>
            <person name="Riley R."/>
            <person name="Labutti K."/>
            <person name="Andreopoulos B."/>
            <person name="Lipzen A."/>
            <person name="Chen C."/>
            <person name="Yanf M."/>
            <person name="Daum C."/>
            <person name="Ng V."/>
            <person name="Clum A."/>
            <person name="Ohm R."/>
            <person name="Martin F."/>
            <person name="Silar P."/>
            <person name="Natvig D."/>
            <person name="Lalanne C."/>
            <person name="Gautier V."/>
            <person name="Ament-Velasquez S.L."/>
            <person name="Kruys A."/>
            <person name="Hutchinson M.I."/>
            <person name="Powell A.J."/>
            <person name="Barry K."/>
            <person name="Miller A.N."/>
            <person name="Grigoriev I.V."/>
            <person name="Debuchy R."/>
            <person name="Gladieux P."/>
            <person name="Thoren M.H."/>
            <person name="Johannesson H."/>
        </authorList>
    </citation>
    <scope>NUCLEOTIDE SEQUENCE</scope>
    <source>
        <strain evidence="5">CBS 315.58</strain>
    </source>
</reference>
<name>A0AAN6XFU6_9PEZI</name>
<dbReference type="SMART" id="SM00320">
    <property type="entry name" value="WD40"/>
    <property type="match status" value="3"/>
</dbReference>